<dbReference type="AlphaFoldDB" id="A0A8H9J0K5"/>
<accession>A0A8H9J0K5</accession>
<organism evidence="2 3">
    <name type="scientific">Amycolatopsis bartoniae</name>
    <dbReference type="NCBI Taxonomy" id="941986"/>
    <lineage>
        <taxon>Bacteria</taxon>
        <taxon>Bacillati</taxon>
        <taxon>Actinomycetota</taxon>
        <taxon>Actinomycetes</taxon>
        <taxon>Pseudonocardiales</taxon>
        <taxon>Pseudonocardiaceae</taxon>
        <taxon>Amycolatopsis</taxon>
    </lineage>
</organism>
<name>A0A8H9J0K5_9PSEU</name>
<sequence>MGRPALAIGGVALIGAGVAIAVGWWWPTTEEATYQVVQPVGGVRLDVSAGDVRVTARDVATTSVHERYHYSGSRPGPAYRLEGGQLVLGGCGHDCTVDYEVIVPRNTKVGGTSRSGDVLLDGVAGADVSTNSGDLRVLAPAGPVHADANSGDIDITLASPQDVKADANSGDVRVVAPGNGYRVVAHADSGDERIFIPTDPAGPHLLDLQADSGDVEVRSA</sequence>
<evidence type="ECO:0000313" key="3">
    <source>
        <dbReference type="Proteomes" id="UP000658656"/>
    </source>
</evidence>
<protein>
    <recommendedName>
        <fullName evidence="1">DUF4097 domain-containing protein</fullName>
    </recommendedName>
</protein>
<reference evidence="2" key="2">
    <citation type="submission" date="2020-09" db="EMBL/GenBank/DDBJ databases">
        <authorList>
            <person name="Sun Q."/>
            <person name="Zhou Y."/>
        </authorList>
    </citation>
    <scope>NUCLEOTIDE SEQUENCE</scope>
    <source>
        <strain evidence="2">CGMCC 4.7679</strain>
    </source>
</reference>
<dbReference type="EMBL" id="BNAV01000004">
    <property type="protein sequence ID" value="GHF56136.1"/>
    <property type="molecule type" value="Genomic_DNA"/>
</dbReference>
<dbReference type="Proteomes" id="UP000658656">
    <property type="component" value="Unassembled WGS sequence"/>
</dbReference>
<comment type="caution">
    <text evidence="2">The sequence shown here is derived from an EMBL/GenBank/DDBJ whole genome shotgun (WGS) entry which is preliminary data.</text>
</comment>
<evidence type="ECO:0000313" key="2">
    <source>
        <dbReference type="EMBL" id="GHF56136.1"/>
    </source>
</evidence>
<proteinExistence type="predicted"/>
<dbReference type="InterPro" id="IPR025164">
    <property type="entry name" value="Toastrack_DUF4097"/>
</dbReference>
<reference evidence="2" key="1">
    <citation type="journal article" date="2014" name="Int. J. Syst. Evol. Microbiol.">
        <title>Complete genome sequence of Corynebacterium casei LMG S-19264T (=DSM 44701T), isolated from a smear-ripened cheese.</title>
        <authorList>
            <consortium name="US DOE Joint Genome Institute (JGI-PGF)"/>
            <person name="Walter F."/>
            <person name="Albersmeier A."/>
            <person name="Kalinowski J."/>
            <person name="Ruckert C."/>
        </authorList>
    </citation>
    <scope>NUCLEOTIDE SEQUENCE</scope>
    <source>
        <strain evidence="2">CGMCC 4.7679</strain>
    </source>
</reference>
<gene>
    <name evidence="2" type="ORF">GCM10017566_31610</name>
</gene>
<dbReference type="Pfam" id="PF13349">
    <property type="entry name" value="DUF4097"/>
    <property type="match status" value="1"/>
</dbReference>
<keyword evidence="3" id="KW-1185">Reference proteome</keyword>
<dbReference type="OrthoDB" id="4331847at2"/>
<dbReference type="RefSeq" id="WP_145939114.1">
    <property type="nucleotide sequence ID" value="NZ_BNAV01000004.1"/>
</dbReference>
<feature type="domain" description="DUF4097" evidence="1">
    <location>
        <begin position="111"/>
        <end position="217"/>
    </location>
</feature>
<evidence type="ECO:0000259" key="1">
    <source>
        <dbReference type="Pfam" id="PF13349"/>
    </source>
</evidence>